<feature type="compositionally biased region" description="Acidic residues" evidence="1">
    <location>
        <begin position="171"/>
        <end position="204"/>
    </location>
</feature>
<dbReference type="AlphaFoldDB" id="A0A9P5N8A0"/>
<comment type="caution">
    <text evidence="2">The sequence shown here is derived from an EMBL/GenBank/DDBJ whole genome shotgun (WGS) entry which is preliminary data.</text>
</comment>
<feature type="compositionally biased region" description="Pro residues" evidence="1">
    <location>
        <begin position="146"/>
        <end position="155"/>
    </location>
</feature>
<dbReference type="Proteomes" id="UP000724874">
    <property type="component" value="Unassembled WGS sequence"/>
</dbReference>
<evidence type="ECO:0000256" key="1">
    <source>
        <dbReference type="SAM" id="MobiDB-lite"/>
    </source>
</evidence>
<evidence type="ECO:0000313" key="2">
    <source>
        <dbReference type="EMBL" id="KAF8874249.1"/>
    </source>
</evidence>
<feature type="compositionally biased region" description="Low complexity" evidence="1">
    <location>
        <begin position="123"/>
        <end position="136"/>
    </location>
</feature>
<feature type="compositionally biased region" description="Basic and acidic residues" evidence="1">
    <location>
        <begin position="28"/>
        <end position="41"/>
    </location>
</feature>
<gene>
    <name evidence="2" type="ORF">CPB84DRAFT_1753009</name>
</gene>
<feature type="region of interest" description="Disordered" evidence="1">
    <location>
        <begin position="28"/>
        <end position="207"/>
    </location>
</feature>
<dbReference type="OrthoDB" id="3058553at2759"/>
<protein>
    <submittedName>
        <fullName evidence="2">Uncharacterized protein</fullName>
    </submittedName>
</protein>
<accession>A0A9P5N8A0</accession>
<reference evidence="2" key="1">
    <citation type="submission" date="2020-11" db="EMBL/GenBank/DDBJ databases">
        <authorList>
            <consortium name="DOE Joint Genome Institute"/>
            <person name="Ahrendt S."/>
            <person name="Riley R."/>
            <person name="Andreopoulos W."/>
            <person name="LaButti K."/>
            <person name="Pangilinan J."/>
            <person name="Ruiz-duenas F.J."/>
            <person name="Barrasa J.M."/>
            <person name="Sanchez-Garcia M."/>
            <person name="Camarero S."/>
            <person name="Miyauchi S."/>
            <person name="Serrano A."/>
            <person name="Linde D."/>
            <person name="Babiker R."/>
            <person name="Drula E."/>
            <person name="Ayuso-Fernandez I."/>
            <person name="Pacheco R."/>
            <person name="Padilla G."/>
            <person name="Ferreira P."/>
            <person name="Barriuso J."/>
            <person name="Kellner H."/>
            <person name="Castanera R."/>
            <person name="Alfaro M."/>
            <person name="Ramirez L."/>
            <person name="Pisabarro A.G."/>
            <person name="Kuo A."/>
            <person name="Tritt A."/>
            <person name="Lipzen A."/>
            <person name="He G."/>
            <person name="Yan M."/>
            <person name="Ng V."/>
            <person name="Cullen D."/>
            <person name="Martin F."/>
            <person name="Rosso M.-N."/>
            <person name="Henrissat B."/>
            <person name="Hibbett D."/>
            <person name="Martinez A.T."/>
            <person name="Grigoriev I.V."/>
        </authorList>
    </citation>
    <scope>NUCLEOTIDE SEQUENCE</scope>
    <source>
        <strain evidence="2">AH 44721</strain>
    </source>
</reference>
<proteinExistence type="predicted"/>
<dbReference type="EMBL" id="JADNYJ010000217">
    <property type="protein sequence ID" value="KAF8874249.1"/>
    <property type="molecule type" value="Genomic_DNA"/>
</dbReference>
<keyword evidence="3" id="KW-1185">Reference proteome</keyword>
<sequence length="342" mass="38124">MDPDAPALNTDGTLKDASEIQWFNSPSDECHTINLKDSDAQKKRKHADSSAHGSDTDSEDGLPRSVLTGLKGKSPAWQVGGKHTRLLSDKAKAATSQLTAKERGFYENLGKGQTHAAEAQENSTQTSTHHSTCQLSPSLSEKHPPAPDPTTPPNKPARASTSKARHNVIMDTDDDTTEDNTEVDEGDEDGEGDESGNEQDTDEDPLQKYLRMRDDIQAERMLANTFIEEKIPAPKTYARCSCQVNLKIRHWTSQRRVISAKDELGYSWEMYLKICQKMGIKPNEHVLPNPEDMPSDTTMQTHLDGFIQATPNIWEEVIEKANLAIWQLKEEFKIVPGKISYI</sequence>
<name>A0A9P5N8A0_GYMJU</name>
<evidence type="ECO:0000313" key="3">
    <source>
        <dbReference type="Proteomes" id="UP000724874"/>
    </source>
</evidence>
<organism evidence="2 3">
    <name type="scientific">Gymnopilus junonius</name>
    <name type="common">Spectacular rustgill mushroom</name>
    <name type="synonym">Gymnopilus spectabilis subsp. junonius</name>
    <dbReference type="NCBI Taxonomy" id="109634"/>
    <lineage>
        <taxon>Eukaryota</taxon>
        <taxon>Fungi</taxon>
        <taxon>Dikarya</taxon>
        <taxon>Basidiomycota</taxon>
        <taxon>Agaricomycotina</taxon>
        <taxon>Agaricomycetes</taxon>
        <taxon>Agaricomycetidae</taxon>
        <taxon>Agaricales</taxon>
        <taxon>Agaricineae</taxon>
        <taxon>Hymenogastraceae</taxon>
        <taxon>Gymnopilus</taxon>
    </lineage>
</organism>